<dbReference type="STRING" id="1797994.A2227_02135"/>
<protein>
    <submittedName>
        <fullName evidence="2">Uncharacterized protein</fullName>
    </submittedName>
</protein>
<feature type="transmembrane region" description="Helical" evidence="1">
    <location>
        <begin position="30"/>
        <end position="48"/>
    </location>
</feature>
<comment type="caution">
    <text evidence="2">The sequence shown here is derived from an EMBL/GenBank/DDBJ whole genome shotgun (WGS) entry which is preliminary data.</text>
</comment>
<evidence type="ECO:0000256" key="1">
    <source>
        <dbReference type="SAM" id="Phobius"/>
    </source>
</evidence>
<keyword evidence="1" id="KW-0812">Transmembrane</keyword>
<feature type="transmembrane region" description="Helical" evidence="1">
    <location>
        <begin position="206"/>
        <end position="227"/>
    </location>
</feature>
<feature type="transmembrane region" description="Helical" evidence="1">
    <location>
        <begin position="180"/>
        <end position="200"/>
    </location>
</feature>
<evidence type="ECO:0000313" key="3">
    <source>
        <dbReference type="Proteomes" id="UP000178367"/>
    </source>
</evidence>
<feature type="transmembrane region" description="Helical" evidence="1">
    <location>
        <begin position="60"/>
        <end position="78"/>
    </location>
</feature>
<dbReference type="InterPro" id="IPR043715">
    <property type="entry name" value="DUF5656"/>
</dbReference>
<proteinExistence type="predicted"/>
<keyword evidence="1" id="KW-1133">Transmembrane helix</keyword>
<accession>A0A1F5SKY6</accession>
<organism evidence="2 3">
    <name type="scientific">Candidatus Falkowbacteria bacterium RIFOXYA2_FULL_47_19</name>
    <dbReference type="NCBI Taxonomy" id="1797994"/>
    <lineage>
        <taxon>Bacteria</taxon>
        <taxon>Candidatus Falkowiibacteriota</taxon>
    </lineage>
</organism>
<feature type="transmembrane region" description="Helical" evidence="1">
    <location>
        <begin position="125"/>
        <end position="144"/>
    </location>
</feature>
<feature type="transmembrane region" description="Helical" evidence="1">
    <location>
        <begin position="7"/>
        <end position="24"/>
    </location>
</feature>
<dbReference type="AlphaFoldDB" id="A0A1F5SKY6"/>
<feature type="transmembrane region" description="Helical" evidence="1">
    <location>
        <begin position="84"/>
        <end position="104"/>
    </location>
</feature>
<feature type="transmembrane region" description="Helical" evidence="1">
    <location>
        <begin position="239"/>
        <end position="257"/>
    </location>
</feature>
<dbReference type="EMBL" id="MFGB01000008">
    <property type="protein sequence ID" value="OGF27398.1"/>
    <property type="molecule type" value="Genomic_DNA"/>
</dbReference>
<dbReference type="Proteomes" id="UP000178367">
    <property type="component" value="Unassembled WGS sequence"/>
</dbReference>
<gene>
    <name evidence="2" type="ORF">A2227_02135</name>
</gene>
<feature type="transmembrane region" description="Helical" evidence="1">
    <location>
        <begin position="150"/>
        <end position="168"/>
    </location>
</feature>
<evidence type="ECO:0000313" key="2">
    <source>
        <dbReference type="EMBL" id="OGF27398.1"/>
    </source>
</evidence>
<sequence>MKYNRFLPLLIPLLVFALLEIFYFQPKLIYVVLVLSTALYFFTIRQFLLDGTVEEKWYNLVILPVYFSAGVVAMSTLVPRETVSGRVLLQSFFLLNAGFLYLYLRSIYHYLYDEKAQEKYSLKNLSAYGNFLSFYFLASSVYGFQSFLNLPVWLLMVILVVFSGMTVYQVIWSHRINRQIGIFYILVFCLIIIELAWSVSFLTLSYYVLGLIVAICYYVLIGLVKAYLLDNLSAKTVKWYLIFGFLALILVLLTARWI</sequence>
<keyword evidence="1" id="KW-0472">Membrane</keyword>
<name>A0A1F5SKY6_9BACT</name>
<dbReference type="Pfam" id="PF18900">
    <property type="entry name" value="DUF5656"/>
    <property type="match status" value="1"/>
</dbReference>
<reference evidence="2 3" key="1">
    <citation type="journal article" date="2016" name="Nat. Commun.">
        <title>Thousands of microbial genomes shed light on interconnected biogeochemical processes in an aquifer system.</title>
        <authorList>
            <person name="Anantharaman K."/>
            <person name="Brown C.T."/>
            <person name="Hug L.A."/>
            <person name="Sharon I."/>
            <person name="Castelle C.J."/>
            <person name="Probst A.J."/>
            <person name="Thomas B.C."/>
            <person name="Singh A."/>
            <person name="Wilkins M.J."/>
            <person name="Karaoz U."/>
            <person name="Brodie E.L."/>
            <person name="Williams K.H."/>
            <person name="Hubbard S.S."/>
            <person name="Banfield J.F."/>
        </authorList>
    </citation>
    <scope>NUCLEOTIDE SEQUENCE [LARGE SCALE GENOMIC DNA]</scope>
</reference>